<dbReference type="OrthoDB" id="9761886at2"/>
<accession>A0A1M4ZA15</accession>
<keyword evidence="2" id="KW-1185">Reference proteome</keyword>
<dbReference type="InterPro" id="IPR011330">
    <property type="entry name" value="Glyco_hydro/deAcase_b/a-brl"/>
</dbReference>
<proteinExistence type="predicted"/>
<dbReference type="PROSITE" id="PS51257">
    <property type="entry name" value="PROKAR_LIPOPROTEIN"/>
    <property type="match status" value="1"/>
</dbReference>
<dbReference type="InterPro" id="IPR018695">
    <property type="entry name" value="DUF2194"/>
</dbReference>
<reference evidence="1 2" key="1">
    <citation type="submission" date="2016-11" db="EMBL/GenBank/DDBJ databases">
        <authorList>
            <person name="Jaros S."/>
            <person name="Januszkiewicz K."/>
            <person name="Wedrychowicz H."/>
        </authorList>
    </citation>
    <scope>NUCLEOTIDE SEQUENCE [LARGE SCALE GENOMIC DNA]</scope>
    <source>
        <strain evidence="1 2">DSM 25660</strain>
    </source>
</reference>
<dbReference type="EMBL" id="FQVQ01000004">
    <property type="protein sequence ID" value="SHF14602.1"/>
    <property type="molecule type" value="Genomic_DNA"/>
</dbReference>
<dbReference type="STRING" id="1124188.SAMN05444377_10492"/>
<dbReference type="GO" id="GO:0005975">
    <property type="term" value="P:carbohydrate metabolic process"/>
    <property type="evidence" value="ECO:0007669"/>
    <property type="project" value="InterPro"/>
</dbReference>
<evidence type="ECO:0000313" key="2">
    <source>
        <dbReference type="Proteomes" id="UP000184147"/>
    </source>
</evidence>
<name>A0A1M4ZA15_9FLAO</name>
<dbReference type="SUPFAM" id="SSF88713">
    <property type="entry name" value="Glycoside hydrolase/deacetylase"/>
    <property type="match status" value="1"/>
</dbReference>
<organism evidence="1 2">
    <name type="scientific">Flavobacterium fontis</name>
    <dbReference type="NCBI Taxonomy" id="1124188"/>
    <lineage>
        <taxon>Bacteria</taxon>
        <taxon>Pseudomonadati</taxon>
        <taxon>Bacteroidota</taxon>
        <taxon>Flavobacteriia</taxon>
        <taxon>Flavobacteriales</taxon>
        <taxon>Flavobacteriaceae</taxon>
        <taxon>Flavobacterium</taxon>
    </lineage>
</organism>
<protein>
    <recommendedName>
        <fullName evidence="3">DUF2194 domain-containing protein</fullName>
    </recommendedName>
</protein>
<sequence length="1311" mass="152093">MKTTYLHKHVVLFFISLVLLLQSCGKREDWSDLSFDLLKNEQEETFENLQPYALPGMSDQPVVLTLLDAKSKSSKAYSEAIQKSCDYTKLPFRATDIDGWNAQPSIPASVRVVMIHNTKRVESAGIPVLLDFVLRGGTVYVPFAVEDHRFAFLLGFQSRANWETDTTSKGWHYTTPVFPGMTGKKIGKEIPLYGFTPDNFSPSIKVLATAANNPNYPTIIENPIGKGRVLFYNTSFDFTKIDRGFLFVGILKGIEGVPYAVANTSTLFLDDFPAPQYDIKAEPVLTEMNKTTAEFVSDVWWPDMRKLAKEFDIPYAAMLTFDYRNKIVPPFTLDQWNLLKTNKRDKVESLSDWLVDDVKKNGHEMAFHGYNHVSLTKKLWTNPKFIPMAMNTVKKKWEINNYGSLPATYVPPSNIIDATGLKLLKESMPSLQFMCSLYLGEKPVGGDREFDFDPYEKQFFDYPRISSGFYFSEDEEYTIQSLYLITGIWNHFVHPDDIYQIPATADKTSGGYSLRNQKTYGWRKSANSDKAMFPEFRKFIINFKKQYPLLRFTDGRTGGKLVWAWRASQMKHESVDGMYSVKATTSYAQPQNYWSIFSEQTHVGIYSNALKSKGYTVHQTPMLNGYLLSVATPKQEISLPDLFPKTTQSSLALAEVKKEVMAAYQTFQSELRDYQSGKYWDDLQIAQEMAYRKAFRERLANTREIDSVQWNKYAKMLSWEEKGKEVWDFYSQHVQKYPSENNVMYSAELDRQIGYLHDADKEKWMWEQLKVKPDAVPLWKEYVANFDIEAFEPKIRTALQTIARLEPTTAHKMAYIQHLLDVDPVAAKKEIMTLSPSAEWSDLADTIVWMYADEENYTAALAWADYAKEIVFAQKMNWLLETRQYKLVEPLYKEYIAKNPNDQEAKSLMVSYYHDQGQFKESWIIANGMNDSPEKETVRKMLNTDVPYEKTELQQDLIANHSALFYPEVLKKLQKELRLNFGDFVEFNAAMETNQDDPAILKNLFTYNRYDRKNRIHSFGIAYNEYYKLEFVDEIYTSNLFNYTVGLEYKFTTAVVDGKPQYWARGRFEMDRFSNGFVQGGIGFSHGKEKSYKTADLSFFPAETSGGLNEKIYNIQLRGYHDRHFFNRIEASLNFEANYYTDGLLTRTLVERNPDPRETDIMRTVVTELPDGSLLFEEFDDAFNAELTVRFVWDNRKVRKFKILPFLETHGYWGSRDLAVGFPYWMLKDRFYTGGGVGFEFGTDNFNINVEGGIFHDTFSSDFKRLTSLMSYQLMDFTAFTINFELYEQDKFYSNNVMLGIKHNFKPRKKR</sequence>
<evidence type="ECO:0000313" key="1">
    <source>
        <dbReference type="EMBL" id="SHF14602.1"/>
    </source>
</evidence>
<dbReference type="RefSeq" id="WP_073362232.1">
    <property type="nucleotide sequence ID" value="NZ_FQVQ01000004.1"/>
</dbReference>
<evidence type="ECO:0008006" key="3">
    <source>
        <dbReference type="Google" id="ProtNLM"/>
    </source>
</evidence>
<gene>
    <name evidence="1" type="ORF">SAMN05444377_10492</name>
</gene>
<dbReference type="Proteomes" id="UP000184147">
    <property type="component" value="Unassembled WGS sequence"/>
</dbReference>
<dbReference type="Pfam" id="PF09960">
    <property type="entry name" value="DUF2194"/>
    <property type="match status" value="1"/>
</dbReference>